<dbReference type="EMBL" id="JBBPCC010000037">
    <property type="protein sequence ID" value="MEK8132886.1"/>
    <property type="molecule type" value="Genomic_DNA"/>
</dbReference>
<organism evidence="2 3">
    <name type="scientific">Paenibacillus filicis</name>
    <dbReference type="NCBI Taxonomy" id="669464"/>
    <lineage>
        <taxon>Bacteria</taxon>
        <taxon>Bacillati</taxon>
        <taxon>Bacillota</taxon>
        <taxon>Bacilli</taxon>
        <taxon>Bacillales</taxon>
        <taxon>Paenibacillaceae</taxon>
        <taxon>Paenibacillus</taxon>
    </lineage>
</organism>
<dbReference type="RefSeq" id="WP_341420010.1">
    <property type="nucleotide sequence ID" value="NZ_JBBPCC010000037.1"/>
</dbReference>
<proteinExistence type="predicted"/>
<gene>
    <name evidence="2" type="ORF">WMW72_33895</name>
</gene>
<feature type="domain" description="MEKHLA" evidence="1">
    <location>
        <begin position="13"/>
        <end position="151"/>
    </location>
</feature>
<comment type="caution">
    <text evidence="2">The sequence shown here is derived from an EMBL/GenBank/DDBJ whole genome shotgun (WGS) entry which is preliminary data.</text>
</comment>
<accession>A0ABU9DXB4</accession>
<name>A0ABU9DXB4_9BACL</name>
<dbReference type="InterPro" id="IPR013978">
    <property type="entry name" value="MEKHLA"/>
</dbReference>
<dbReference type="Proteomes" id="UP001469365">
    <property type="component" value="Unassembled WGS sequence"/>
</dbReference>
<evidence type="ECO:0000259" key="1">
    <source>
        <dbReference type="Pfam" id="PF08670"/>
    </source>
</evidence>
<sequence>MEPIRTGIGATNEHALRVIDSYRHWTGRRLVEEGEAGTAADRLFQAPLYILSHGMEEDPVLNFGSRLALELWEMDWQTFIRMPSRLTAEPMERDAREAFMRAVREQGFVSDYTGVRISGSGRRFMIAEATVWNVLDEAGIRCGQAAMFSRYLDLG</sequence>
<evidence type="ECO:0000313" key="3">
    <source>
        <dbReference type="Proteomes" id="UP001469365"/>
    </source>
</evidence>
<dbReference type="Pfam" id="PF08670">
    <property type="entry name" value="MEKHLA"/>
    <property type="match status" value="1"/>
</dbReference>
<reference evidence="2 3" key="1">
    <citation type="submission" date="2024-04" db="EMBL/GenBank/DDBJ databases">
        <title>draft genome sequnece of Paenibacillus filicis.</title>
        <authorList>
            <person name="Kim D.-U."/>
        </authorList>
    </citation>
    <scope>NUCLEOTIDE SEQUENCE [LARGE SCALE GENOMIC DNA]</scope>
    <source>
        <strain evidence="2 3">KACC14197</strain>
    </source>
</reference>
<protein>
    <submittedName>
        <fullName evidence="2">MEKHLA domain-containing protein</fullName>
    </submittedName>
</protein>
<keyword evidence="3" id="KW-1185">Reference proteome</keyword>
<evidence type="ECO:0000313" key="2">
    <source>
        <dbReference type="EMBL" id="MEK8132886.1"/>
    </source>
</evidence>